<evidence type="ECO:0000256" key="15">
    <source>
        <dbReference type="PROSITE-ProRule" id="PRU00391"/>
    </source>
</evidence>
<dbReference type="EMBL" id="BAAAUV010000007">
    <property type="protein sequence ID" value="GAA3212517.1"/>
    <property type="molecule type" value="Genomic_DNA"/>
</dbReference>
<keyword evidence="11" id="KW-0456">Lyase</keyword>
<dbReference type="PROSITE" id="PS01242">
    <property type="entry name" value="ZF_FPG_1"/>
    <property type="match status" value="1"/>
</dbReference>
<sequence>MPRHATADLTGRKIVEVVPRGKHLLMRMPDLTLHSHLLMDGSWRIFRSGERWRGPGHQIRAILEVPAASVVGYRIHDLRLVRPADERLIVGHLGPDLLGPDWDAELAVHNLWREPSRPIAEALLEQRNLAGIGNVFKSEILFVSRTSPWAPVQLSDLPQIVENSSKLLLANRETRVRNTTGSLRDPVWVYGRAGRPCLRCGTPIRSAELAGRVTYWCPECQR</sequence>
<evidence type="ECO:0000259" key="16">
    <source>
        <dbReference type="PROSITE" id="PS51066"/>
    </source>
</evidence>
<feature type="domain" description="FPG-type" evidence="16">
    <location>
        <begin position="188"/>
        <end position="222"/>
    </location>
</feature>
<evidence type="ECO:0000256" key="3">
    <source>
        <dbReference type="ARBA" id="ARBA00012720"/>
    </source>
</evidence>
<evidence type="ECO:0000256" key="2">
    <source>
        <dbReference type="ARBA" id="ARBA00009409"/>
    </source>
</evidence>
<dbReference type="InterPro" id="IPR010979">
    <property type="entry name" value="Ribosomal_uS13-like_H2TH"/>
</dbReference>
<evidence type="ECO:0000256" key="7">
    <source>
        <dbReference type="ARBA" id="ARBA00022801"/>
    </source>
</evidence>
<organism evidence="18 19">
    <name type="scientific">Actinocorallia longicatena</name>
    <dbReference type="NCBI Taxonomy" id="111803"/>
    <lineage>
        <taxon>Bacteria</taxon>
        <taxon>Bacillati</taxon>
        <taxon>Actinomycetota</taxon>
        <taxon>Actinomycetes</taxon>
        <taxon>Streptosporangiales</taxon>
        <taxon>Thermomonosporaceae</taxon>
        <taxon>Actinocorallia</taxon>
    </lineage>
</organism>
<dbReference type="InterPro" id="IPR015886">
    <property type="entry name" value="H2TH_FPG"/>
</dbReference>
<keyword evidence="7" id="KW-0378">Hydrolase</keyword>
<dbReference type="InterPro" id="IPR015887">
    <property type="entry name" value="DNA_glyclase_Znf_dom_DNA_BS"/>
</dbReference>
<comment type="catalytic activity">
    <reaction evidence="14">
        <text>2'-deoxyribonucleotide-(2'-deoxyribose 5'-phosphate)-2'-deoxyribonucleotide-DNA = a 3'-end 2'-deoxyribonucleotide-(2,3-dehydro-2,3-deoxyribose 5'-phosphate)-DNA + a 5'-end 5'-phospho-2'-deoxyribonucleoside-DNA + H(+)</text>
        <dbReference type="Rhea" id="RHEA:66592"/>
        <dbReference type="Rhea" id="RHEA-COMP:13180"/>
        <dbReference type="Rhea" id="RHEA-COMP:16897"/>
        <dbReference type="Rhea" id="RHEA-COMP:17067"/>
        <dbReference type="ChEBI" id="CHEBI:15378"/>
        <dbReference type="ChEBI" id="CHEBI:136412"/>
        <dbReference type="ChEBI" id="CHEBI:157695"/>
        <dbReference type="ChEBI" id="CHEBI:167181"/>
        <dbReference type="EC" id="4.2.99.18"/>
    </reaction>
</comment>
<dbReference type="SMART" id="SM01232">
    <property type="entry name" value="H2TH"/>
    <property type="match status" value="1"/>
</dbReference>
<dbReference type="PROSITE" id="PS51066">
    <property type="entry name" value="ZF_FPG_2"/>
    <property type="match status" value="1"/>
</dbReference>
<dbReference type="InterPro" id="IPR035937">
    <property type="entry name" value="FPG_N"/>
</dbReference>
<name>A0ABP6Q8Z5_9ACTN</name>
<accession>A0ABP6Q8Z5</accession>
<evidence type="ECO:0000256" key="14">
    <source>
        <dbReference type="ARBA" id="ARBA00044632"/>
    </source>
</evidence>
<evidence type="ECO:0000259" key="17">
    <source>
        <dbReference type="PROSITE" id="PS51068"/>
    </source>
</evidence>
<evidence type="ECO:0000256" key="9">
    <source>
        <dbReference type="ARBA" id="ARBA00023125"/>
    </source>
</evidence>
<evidence type="ECO:0000256" key="4">
    <source>
        <dbReference type="ARBA" id="ARBA00022723"/>
    </source>
</evidence>
<reference evidence="19" key="1">
    <citation type="journal article" date="2019" name="Int. J. Syst. Evol. Microbiol.">
        <title>The Global Catalogue of Microorganisms (GCM) 10K type strain sequencing project: providing services to taxonomists for standard genome sequencing and annotation.</title>
        <authorList>
            <consortium name="The Broad Institute Genomics Platform"/>
            <consortium name="The Broad Institute Genome Sequencing Center for Infectious Disease"/>
            <person name="Wu L."/>
            <person name="Ma J."/>
        </authorList>
    </citation>
    <scope>NUCLEOTIDE SEQUENCE [LARGE SCALE GENOMIC DNA]</scope>
    <source>
        <strain evidence="19">JCM 9377</strain>
    </source>
</reference>
<proteinExistence type="inferred from homology"/>
<keyword evidence="5" id="KW-0227">DNA damage</keyword>
<dbReference type="Gene3D" id="1.10.8.50">
    <property type="match status" value="1"/>
</dbReference>
<evidence type="ECO:0000256" key="8">
    <source>
        <dbReference type="ARBA" id="ARBA00022833"/>
    </source>
</evidence>
<dbReference type="SUPFAM" id="SSF57716">
    <property type="entry name" value="Glucocorticoid receptor-like (DNA-binding domain)"/>
    <property type="match status" value="1"/>
</dbReference>
<keyword evidence="19" id="KW-1185">Reference proteome</keyword>
<keyword evidence="12" id="KW-0511">Multifunctional enzyme</keyword>
<evidence type="ECO:0000313" key="18">
    <source>
        <dbReference type="EMBL" id="GAA3212517.1"/>
    </source>
</evidence>
<protein>
    <recommendedName>
        <fullName evidence="3">DNA-(apurinic or apyrimidinic site) lyase</fullName>
        <ecNumber evidence="3">4.2.99.18</ecNumber>
    </recommendedName>
</protein>
<keyword evidence="4" id="KW-0479">Metal-binding</keyword>
<evidence type="ECO:0000256" key="12">
    <source>
        <dbReference type="ARBA" id="ARBA00023268"/>
    </source>
</evidence>
<dbReference type="SUPFAM" id="SSF46946">
    <property type="entry name" value="S13-like H2TH domain"/>
    <property type="match status" value="1"/>
</dbReference>
<dbReference type="Pfam" id="PF06827">
    <property type="entry name" value="zf-FPG_IleRS"/>
    <property type="match status" value="1"/>
</dbReference>
<comment type="cofactor">
    <cofactor evidence="1">
        <name>Zn(2+)</name>
        <dbReference type="ChEBI" id="CHEBI:29105"/>
    </cofactor>
</comment>
<feature type="domain" description="Formamidopyrimidine-DNA glycosylase catalytic" evidence="17">
    <location>
        <begin position="1"/>
        <end position="68"/>
    </location>
</feature>
<dbReference type="InterPro" id="IPR010663">
    <property type="entry name" value="Znf_FPG/IleRS"/>
</dbReference>
<dbReference type="InterPro" id="IPR012319">
    <property type="entry name" value="FPG_cat"/>
</dbReference>
<evidence type="ECO:0000256" key="11">
    <source>
        <dbReference type="ARBA" id="ARBA00023239"/>
    </source>
</evidence>
<evidence type="ECO:0000256" key="13">
    <source>
        <dbReference type="ARBA" id="ARBA00023295"/>
    </source>
</evidence>
<keyword evidence="6 15" id="KW-0863">Zinc-finger</keyword>
<dbReference type="InterPro" id="IPR044090">
    <property type="entry name" value="Nei2_N"/>
</dbReference>
<dbReference type="CDD" id="cd08971">
    <property type="entry name" value="AcNei2_N"/>
    <property type="match status" value="1"/>
</dbReference>
<dbReference type="Pfam" id="PF01149">
    <property type="entry name" value="Fapy_DNA_glyco"/>
    <property type="match status" value="1"/>
</dbReference>
<keyword evidence="8" id="KW-0862">Zinc</keyword>
<evidence type="ECO:0000313" key="19">
    <source>
        <dbReference type="Proteomes" id="UP001501237"/>
    </source>
</evidence>
<comment type="caution">
    <text evidence="18">The sequence shown here is derived from an EMBL/GenBank/DDBJ whole genome shotgun (WGS) entry which is preliminary data.</text>
</comment>
<dbReference type="SMART" id="SM00898">
    <property type="entry name" value="Fapy_DNA_glyco"/>
    <property type="match status" value="1"/>
</dbReference>
<evidence type="ECO:0000256" key="5">
    <source>
        <dbReference type="ARBA" id="ARBA00022763"/>
    </source>
</evidence>
<dbReference type="PANTHER" id="PTHR42697:SF1">
    <property type="entry name" value="ENDONUCLEASE 8"/>
    <property type="match status" value="1"/>
</dbReference>
<dbReference type="Pfam" id="PF06831">
    <property type="entry name" value="H2TH"/>
    <property type="match status" value="1"/>
</dbReference>
<comment type="similarity">
    <text evidence="2">Belongs to the FPG family.</text>
</comment>
<evidence type="ECO:0000256" key="10">
    <source>
        <dbReference type="ARBA" id="ARBA00023204"/>
    </source>
</evidence>
<evidence type="ECO:0000256" key="6">
    <source>
        <dbReference type="ARBA" id="ARBA00022771"/>
    </source>
</evidence>
<dbReference type="EC" id="4.2.99.18" evidence="3"/>
<keyword evidence="9" id="KW-0238">DNA-binding</keyword>
<dbReference type="InterPro" id="IPR000214">
    <property type="entry name" value="Znf_DNA_glyclase/AP_lyase"/>
</dbReference>
<dbReference type="Proteomes" id="UP001501237">
    <property type="component" value="Unassembled WGS sequence"/>
</dbReference>
<dbReference type="PROSITE" id="PS51068">
    <property type="entry name" value="FPG_CAT"/>
    <property type="match status" value="1"/>
</dbReference>
<dbReference type="Gene3D" id="3.20.190.10">
    <property type="entry name" value="MutM-like, N-terminal"/>
    <property type="match status" value="1"/>
</dbReference>
<keyword evidence="10" id="KW-0234">DNA repair</keyword>
<evidence type="ECO:0000256" key="1">
    <source>
        <dbReference type="ARBA" id="ARBA00001947"/>
    </source>
</evidence>
<dbReference type="SUPFAM" id="SSF81624">
    <property type="entry name" value="N-terminal domain of MutM-like DNA repair proteins"/>
    <property type="match status" value="1"/>
</dbReference>
<keyword evidence="13" id="KW-0326">Glycosidase</keyword>
<gene>
    <name evidence="18" type="ORF">GCM10010468_31910</name>
</gene>
<dbReference type="PANTHER" id="PTHR42697">
    <property type="entry name" value="ENDONUCLEASE 8"/>
    <property type="match status" value="1"/>
</dbReference>